<protein>
    <submittedName>
        <fullName evidence="2">UBA-like superfamily</fullName>
    </submittedName>
    <submittedName>
        <fullName evidence="3">UBA-like_superfamily</fullName>
    </submittedName>
</protein>
<evidence type="ECO:0000256" key="1">
    <source>
        <dbReference type="SAM" id="MobiDB-lite"/>
    </source>
</evidence>
<accession>A0AA86R7V5</accession>
<proteinExistence type="predicted"/>
<dbReference type="Gene3D" id="1.10.8.10">
    <property type="entry name" value="DNA helicase RuvA subunit, C-terminal domain"/>
    <property type="match status" value="2"/>
</dbReference>
<reference evidence="2" key="1">
    <citation type="submission" date="2023-06" db="EMBL/GenBank/DDBJ databases">
        <authorList>
            <person name="Kurt Z."/>
        </authorList>
    </citation>
    <scope>NUCLEOTIDE SEQUENCE</scope>
</reference>
<dbReference type="EMBL" id="CAXDID020000091">
    <property type="protein sequence ID" value="CAL6022493.1"/>
    <property type="molecule type" value="Genomic_DNA"/>
</dbReference>
<gene>
    <name evidence="3" type="ORF">HINF_LOCUS28674</name>
    <name evidence="2" type="ORF">HINF_LOCUS60681</name>
</gene>
<dbReference type="Proteomes" id="UP001642409">
    <property type="component" value="Unassembled WGS sequence"/>
</dbReference>
<dbReference type="AlphaFoldDB" id="A0AA86R7V5"/>
<keyword evidence="4" id="KW-1185">Reference proteome</keyword>
<dbReference type="Pfam" id="PF14555">
    <property type="entry name" value="UBA_4"/>
    <property type="match status" value="2"/>
</dbReference>
<dbReference type="CDD" id="cd14273">
    <property type="entry name" value="UBA_TAP-C_like"/>
    <property type="match status" value="1"/>
</dbReference>
<dbReference type="EMBL" id="CATOUU010001118">
    <property type="protein sequence ID" value="CAI9973036.1"/>
    <property type="molecule type" value="Genomic_DNA"/>
</dbReference>
<name>A0AA86R7V5_9EUKA</name>
<reference evidence="3 4" key="2">
    <citation type="submission" date="2024-07" db="EMBL/GenBank/DDBJ databases">
        <authorList>
            <person name="Akdeniz Z."/>
        </authorList>
    </citation>
    <scope>NUCLEOTIDE SEQUENCE [LARGE SCALE GENOMIC DNA]</scope>
</reference>
<dbReference type="SUPFAM" id="SSF46934">
    <property type="entry name" value="UBA-like"/>
    <property type="match status" value="2"/>
</dbReference>
<evidence type="ECO:0000313" key="4">
    <source>
        <dbReference type="Proteomes" id="UP001642409"/>
    </source>
</evidence>
<comment type="caution">
    <text evidence="2">The sequence shown here is derived from an EMBL/GenBank/DDBJ whole genome shotgun (WGS) entry which is preliminary data.</text>
</comment>
<sequence length="578" mass="66584">MPGMSGICSSPYQQKQQKELLNQFKQSQTINGTENKCGSQLFDRNLKKETNGKNKEEDIVQYIKPTQKQIRPGLKDEERVQEYNGGQVTLMSANQMNQSSSALIEQTLQNRINEFMDVTQSTPEQAEWYLKQNNYNVEKAVEQYFDQVEQQKQQNQNKQLHQTRQTQQVVQRQTQVENRSIQQSKEPKYNQQINKFMEITGMPEQQAQKYLLQQNYNLDKALDQFYDNQPLNDQENTKQSIINQKQLSNAVSQEYDKTQQKEEINNDSEISPQKKSENTFQQENRNNLSQYNKKQNSKIINQNQHDYEKQQSVKTDFQEVLLPAGPDFQHLLKQNNQNSQAQNQNQVLAQNNGFSNQIFNSSNAVQNQNIPHQFQSNYQTPQSQYQQSAPFINTQQMQQPSSNFSSIPQTNQFDQNALNHNQNNFISTQNPVSNAFNHVQNQSNAFNPAFSISNQNSGFAPITNAAFAPSNQFASSAFNPSSTFNATQNPQNLNQNIANTLPQSTKINIITLKAEHMKQFTAQIIEFLNKYAQNATVKTNQSGDLNIYTNEREIETVIQVVRKIVVEEEQIPFTVVVV</sequence>
<feature type="region of interest" description="Disordered" evidence="1">
    <location>
        <begin position="252"/>
        <end position="281"/>
    </location>
</feature>
<evidence type="ECO:0000313" key="2">
    <source>
        <dbReference type="EMBL" id="CAI9973036.1"/>
    </source>
</evidence>
<feature type="compositionally biased region" description="Basic and acidic residues" evidence="1">
    <location>
        <begin position="254"/>
        <end position="264"/>
    </location>
</feature>
<organism evidence="2">
    <name type="scientific">Hexamita inflata</name>
    <dbReference type="NCBI Taxonomy" id="28002"/>
    <lineage>
        <taxon>Eukaryota</taxon>
        <taxon>Metamonada</taxon>
        <taxon>Diplomonadida</taxon>
        <taxon>Hexamitidae</taxon>
        <taxon>Hexamitinae</taxon>
        <taxon>Hexamita</taxon>
    </lineage>
</organism>
<evidence type="ECO:0000313" key="3">
    <source>
        <dbReference type="EMBL" id="CAL6022493.1"/>
    </source>
</evidence>
<dbReference type="InterPro" id="IPR009060">
    <property type="entry name" value="UBA-like_sf"/>
</dbReference>